<dbReference type="GO" id="GO:0003700">
    <property type="term" value="F:DNA-binding transcription factor activity"/>
    <property type="evidence" value="ECO:0007669"/>
    <property type="project" value="TreeGrafter"/>
</dbReference>
<keyword evidence="7" id="KW-1185">Reference proteome</keyword>
<feature type="DNA-binding region" description="H-T-H motif" evidence="4">
    <location>
        <begin position="42"/>
        <end position="61"/>
    </location>
</feature>
<keyword evidence="1" id="KW-0805">Transcription regulation</keyword>
<gene>
    <name evidence="6" type="ORF">DFJ69_2810</name>
</gene>
<accession>A0A3D9STK6</accession>
<reference evidence="6 7" key="1">
    <citation type="submission" date="2018-08" db="EMBL/GenBank/DDBJ databases">
        <title>Sequencing the genomes of 1000 actinobacteria strains.</title>
        <authorList>
            <person name="Klenk H.-P."/>
        </authorList>
    </citation>
    <scope>NUCLEOTIDE SEQUENCE [LARGE SCALE GENOMIC DNA]</scope>
    <source>
        <strain evidence="6 7">DSM 43927</strain>
    </source>
</reference>
<proteinExistence type="predicted"/>
<evidence type="ECO:0000256" key="1">
    <source>
        <dbReference type="ARBA" id="ARBA00023015"/>
    </source>
</evidence>
<dbReference type="Gene3D" id="1.10.357.10">
    <property type="entry name" value="Tetracycline Repressor, domain 2"/>
    <property type="match status" value="1"/>
</dbReference>
<organism evidence="6 7">
    <name type="scientific">Thermomonospora umbrina</name>
    <dbReference type="NCBI Taxonomy" id="111806"/>
    <lineage>
        <taxon>Bacteria</taxon>
        <taxon>Bacillati</taxon>
        <taxon>Actinomycetota</taxon>
        <taxon>Actinomycetes</taxon>
        <taxon>Streptosporangiales</taxon>
        <taxon>Thermomonosporaceae</taxon>
        <taxon>Thermomonospora</taxon>
    </lineage>
</organism>
<name>A0A3D9STK6_9ACTN</name>
<dbReference type="PROSITE" id="PS50977">
    <property type="entry name" value="HTH_TETR_2"/>
    <property type="match status" value="1"/>
</dbReference>
<dbReference type="PANTHER" id="PTHR30055">
    <property type="entry name" value="HTH-TYPE TRANSCRIPTIONAL REGULATOR RUTR"/>
    <property type="match status" value="1"/>
</dbReference>
<evidence type="ECO:0000313" key="6">
    <source>
        <dbReference type="EMBL" id="REE97343.1"/>
    </source>
</evidence>
<dbReference type="EMBL" id="QTTT01000001">
    <property type="protein sequence ID" value="REE97343.1"/>
    <property type="molecule type" value="Genomic_DNA"/>
</dbReference>
<keyword evidence="2 4" id="KW-0238">DNA-binding</keyword>
<evidence type="ECO:0000256" key="3">
    <source>
        <dbReference type="ARBA" id="ARBA00023163"/>
    </source>
</evidence>
<dbReference type="PANTHER" id="PTHR30055:SF234">
    <property type="entry name" value="HTH-TYPE TRANSCRIPTIONAL REGULATOR BETI"/>
    <property type="match status" value="1"/>
</dbReference>
<keyword evidence="3" id="KW-0804">Transcription</keyword>
<dbReference type="AlphaFoldDB" id="A0A3D9STK6"/>
<dbReference type="InterPro" id="IPR050109">
    <property type="entry name" value="HTH-type_TetR-like_transc_reg"/>
</dbReference>
<evidence type="ECO:0000313" key="7">
    <source>
        <dbReference type="Proteomes" id="UP000256661"/>
    </source>
</evidence>
<evidence type="ECO:0000256" key="4">
    <source>
        <dbReference type="PROSITE-ProRule" id="PRU00335"/>
    </source>
</evidence>
<dbReference type="Pfam" id="PF00440">
    <property type="entry name" value="TetR_N"/>
    <property type="match status" value="1"/>
</dbReference>
<dbReference type="Pfam" id="PF21351">
    <property type="entry name" value="TetR_C_41"/>
    <property type="match status" value="1"/>
</dbReference>
<evidence type="ECO:0000259" key="5">
    <source>
        <dbReference type="PROSITE" id="PS50977"/>
    </source>
</evidence>
<dbReference type="InterPro" id="IPR009057">
    <property type="entry name" value="Homeodomain-like_sf"/>
</dbReference>
<dbReference type="PRINTS" id="PR00455">
    <property type="entry name" value="HTHTETR"/>
</dbReference>
<evidence type="ECO:0000256" key="2">
    <source>
        <dbReference type="ARBA" id="ARBA00023125"/>
    </source>
</evidence>
<comment type="caution">
    <text evidence="6">The sequence shown here is derived from an EMBL/GenBank/DDBJ whole genome shotgun (WGS) entry which is preliminary data.</text>
</comment>
<dbReference type="InterPro" id="IPR001647">
    <property type="entry name" value="HTH_TetR"/>
</dbReference>
<dbReference type="Proteomes" id="UP000256661">
    <property type="component" value="Unassembled WGS sequence"/>
</dbReference>
<dbReference type="InterPro" id="IPR049484">
    <property type="entry name" value="Rv0078-like_C"/>
</dbReference>
<sequence length="213" mass="23701">MWYALRMDSVTPRREMYAATTRRALMETALRMFVDSGYLAVAAEDLVRAAGLSRGALYHHFGGKQGLFQAVFEEQEELAVLRIRNAMAARTDPWRQALTGMETFLDVCAERDYREIVLLQGPIALGWRRWRELDQRHLGGLLTAGTKALVDAGLIQEHPAEMIAAAIYGGLTELSLIMAEADDPATARRDAGRLARNLLTGLAPNPHPDDERP</sequence>
<protein>
    <submittedName>
        <fullName evidence="6">TetR family transcriptional regulator</fullName>
    </submittedName>
</protein>
<dbReference type="SUPFAM" id="SSF46689">
    <property type="entry name" value="Homeodomain-like"/>
    <property type="match status" value="1"/>
</dbReference>
<dbReference type="GO" id="GO:0000976">
    <property type="term" value="F:transcription cis-regulatory region binding"/>
    <property type="evidence" value="ECO:0007669"/>
    <property type="project" value="TreeGrafter"/>
</dbReference>
<feature type="domain" description="HTH tetR-type" evidence="5">
    <location>
        <begin position="19"/>
        <end position="79"/>
    </location>
</feature>